<evidence type="ECO:0000313" key="3">
    <source>
        <dbReference type="Proteomes" id="UP000257109"/>
    </source>
</evidence>
<gene>
    <name evidence="2" type="ORF">CR513_37423</name>
</gene>
<dbReference type="AlphaFoldDB" id="A0A371FU55"/>
<dbReference type="Gene3D" id="4.10.60.10">
    <property type="entry name" value="Zinc finger, CCHC-type"/>
    <property type="match status" value="1"/>
</dbReference>
<proteinExistence type="predicted"/>
<dbReference type="OrthoDB" id="1935865at2759"/>
<keyword evidence="3" id="KW-1185">Reference proteome</keyword>
<evidence type="ECO:0000313" key="2">
    <source>
        <dbReference type="EMBL" id="RDX81848.1"/>
    </source>
</evidence>
<dbReference type="EMBL" id="QJKJ01007812">
    <property type="protein sequence ID" value="RDX81848.1"/>
    <property type="molecule type" value="Genomic_DNA"/>
</dbReference>
<feature type="non-terminal residue" evidence="2">
    <location>
        <position position="1"/>
    </location>
</feature>
<feature type="region of interest" description="Disordered" evidence="1">
    <location>
        <begin position="1"/>
        <end position="26"/>
    </location>
</feature>
<evidence type="ECO:0000256" key="1">
    <source>
        <dbReference type="SAM" id="MobiDB-lite"/>
    </source>
</evidence>
<accession>A0A371FU55</accession>
<reference evidence="2" key="1">
    <citation type="submission" date="2018-05" db="EMBL/GenBank/DDBJ databases">
        <title>Draft genome of Mucuna pruriens seed.</title>
        <authorList>
            <person name="Nnadi N.E."/>
            <person name="Vos R."/>
            <person name="Hasami M.H."/>
            <person name="Devisetty U.K."/>
            <person name="Aguiy J.C."/>
        </authorList>
    </citation>
    <scope>NUCLEOTIDE SEQUENCE [LARGE SCALE GENOMIC DNA]</scope>
    <source>
        <strain evidence="2">JCA_2017</strain>
    </source>
</reference>
<sequence length="151" mass="17438">VKPGYSQNKKRKNSKSVVEGSSQQKKPKKNEEFTCYFCKKSGHMKKHYPKYIVCSKVHLTFVSKDALWVDFRATIHISVKKSDDERFIFVGDNNKVVVESFKVEVELQLGKKIKTVKSDRGSEYYGRYDGAGKQRLGSFALFLRECQENLV</sequence>
<organism evidence="2 3">
    <name type="scientific">Mucuna pruriens</name>
    <name type="common">Velvet bean</name>
    <name type="synonym">Dolichos pruriens</name>
    <dbReference type="NCBI Taxonomy" id="157652"/>
    <lineage>
        <taxon>Eukaryota</taxon>
        <taxon>Viridiplantae</taxon>
        <taxon>Streptophyta</taxon>
        <taxon>Embryophyta</taxon>
        <taxon>Tracheophyta</taxon>
        <taxon>Spermatophyta</taxon>
        <taxon>Magnoliopsida</taxon>
        <taxon>eudicotyledons</taxon>
        <taxon>Gunneridae</taxon>
        <taxon>Pentapetalae</taxon>
        <taxon>rosids</taxon>
        <taxon>fabids</taxon>
        <taxon>Fabales</taxon>
        <taxon>Fabaceae</taxon>
        <taxon>Papilionoideae</taxon>
        <taxon>50 kb inversion clade</taxon>
        <taxon>NPAAA clade</taxon>
        <taxon>indigoferoid/millettioid clade</taxon>
        <taxon>Phaseoleae</taxon>
        <taxon>Mucuna</taxon>
    </lineage>
</organism>
<protein>
    <recommendedName>
        <fullName evidence="4">Integrase catalytic domain-containing protein</fullName>
    </recommendedName>
</protein>
<feature type="compositionally biased region" description="Polar residues" evidence="1">
    <location>
        <begin position="15"/>
        <end position="24"/>
    </location>
</feature>
<comment type="caution">
    <text evidence="2">The sequence shown here is derived from an EMBL/GenBank/DDBJ whole genome shotgun (WGS) entry which is preliminary data.</text>
</comment>
<dbReference type="Proteomes" id="UP000257109">
    <property type="component" value="Unassembled WGS sequence"/>
</dbReference>
<evidence type="ECO:0008006" key="4">
    <source>
        <dbReference type="Google" id="ProtNLM"/>
    </source>
</evidence>
<name>A0A371FU55_MUCPR</name>